<evidence type="ECO:0008006" key="4">
    <source>
        <dbReference type="Google" id="ProtNLM"/>
    </source>
</evidence>
<sequence length="174" mass="21048">MMSKVFRNQKHCSDTITTVYLMRIGGVRGSKNHLPITNGESVIRFGLAVNPNCRFIVSILFWWFLVVVVDDRRHMWDVVVMVDTLRWWWWWTVVICRVGSRGARWWGVELNVGWRWVGWFMVVVDGMRRWRGVVWWWWVRWFVVVVVVVTVWVHFVNTLKLEFNIYLSVTRKSM</sequence>
<name>A0A9K3H7B3_HELAN</name>
<reference evidence="2" key="1">
    <citation type="journal article" date="2017" name="Nature">
        <title>The sunflower genome provides insights into oil metabolism, flowering and Asterid evolution.</title>
        <authorList>
            <person name="Badouin H."/>
            <person name="Gouzy J."/>
            <person name="Grassa C.J."/>
            <person name="Murat F."/>
            <person name="Staton S.E."/>
            <person name="Cottret L."/>
            <person name="Lelandais-Briere C."/>
            <person name="Owens G.L."/>
            <person name="Carrere S."/>
            <person name="Mayjonade B."/>
            <person name="Legrand L."/>
            <person name="Gill N."/>
            <person name="Kane N.C."/>
            <person name="Bowers J.E."/>
            <person name="Hubner S."/>
            <person name="Bellec A."/>
            <person name="Berard A."/>
            <person name="Berges H."/>
            <person name="Blanchet N."/>
            <person name="Boniface M.C."/>
            <person name="Brunel D."/>
            <person name="Catrice O."/>
            <person name="Chaidir N."/>
            <person name="Claudel C."/>
            <person name="Donnadieu C."/>
            <person name="Faraut T."/>
            <person name="Fievet G."/>
            <person name="Helmstetter N."/>
            <person name="King M."/>
            <person name="Knapp S.J."/>
            <person name="Lai Z."/>
            <person name="Le Paslier M.C."/>
            <person name="Lippi Y."/>
            <person name="Lorenzon L."/>
            <person name="Mandel J.R."/>
            <person name="Marage G."/>
            <person name="Marchand G."/>
            <person name="Marquand E."/>
            <person name="Bret-Mestries E."/>
            <person name="Morien E."/>
            <person name="Nambeesan S."/>
            <person name="Nguyen T."/>
            <person name="Pegot-Espagnet P."/>
            <person name="Pouilly N."/>
            <person name="Raftis F."/>
            <person name="Sallet E."/>
            <person name="Schiex T."/>
            <person name="Thomas J."/>
            <person name="Vandecasteele C."/>
            <person name="Vares D."/>
            <person name="Vear F."/>
            <person name="Vautrin S."/>
            <person name="Crespi M."/>
            <person name="Mangin B."/>
            <person name="Burke J.M."/>
            <person name="Salse J."/>
            <person name="Munos S."/>
            <person name="Vincourt P."/>
            <person name="Rieseberg L.H."/>
            <person name="Langlade N.B."/>
        </authorList>
    </citation>
    <scope>NUCLEOTIDE SEQUENCE</scope>
    <source>
        <tissue evidence="2">Leaves</tissue>
    </source>
</reference>
<protein>
    <recommendedName>
        <fullName evidence="4">Transmembrane protein</fullName>
    </recommendedName>
</protein>
<reference evidence="2" key="2">
    <citation type="submission" date="2020-06" db="EMBL/GenBank/DDBJ databases">
        <title>Helianthus annuus Genome sequencing and assembly Release 2.</title>
        <authorList>
            <person name="Gouzy J."/>
            <person name="Langlade N."/>
            <person name="Munos S."/>
        </authorList>
    </citation>
    <scope>NUCLEOTIDE SEQUENCE</scope>
    <source>
        <tissue evidence="2">Leaves</tissue>
    </source>
</reference>
<dbReference type="Gramene" id="mRNA:HanXRQr2_Chr14g0639411">
    <property type="protein sequence ID" value="mRNA:HanXRQr2_Chr14g0639411"/>
    <property type="gene ID" value="HanXRQr2_Chr14g0639411"/>
</dbReference>
<keyword evidence="3" id="KW-1185">Reference proteome</keyword>
<keyword evidence="1" id="KW-1133">Transmembrane helix</keyword>
<accession>A0A9K3H7B3</accession>
<proteinExistence type="predicted"/>
<dbReference type="Proteomes" id="UP000215914">
    <property type="component" value="Unassembled WGS sequence"/>
</dbReference>
<organism evidence="2 3">
    <name type="scientific">Helianthus annuus</name>
    <name type="common">Common sunflower</name>
    <dbReference type="NCBI Taxonomy" id="4232"/>
    <lineage>
        <taxon>Eukaryota</taxon>
        <taxon>Viridiplantae</taxon>
        <taxon>Streptophyta</taxon>
        <taxon>Embryophyta</taxon>
        <taxon>Tracheophyta</taxon>
        <taxon>Spermatophyta</taxon>
        <taxon>Magnoliopsida</taxon>
        <taxon>eudicotyledons</taxon>
        <taxon>Gunneridae</taxon>
        <taxon>Pentapetalae</taxon>
        <taxon>asterids</taxon>
        <taxon>campanulids</taxon>
        <taxon>Asterales</taxon>
        <taxon>Asteraceae</taxon>
        <taxon>Asteroideae</taxon>
        <taxon>Heliantheae alliance</taxon>
        <taxon>Heliantheae</taxon>
        <taxon>Helianthus</taxon>
    </lineage>
</organism>
<feature type="transmembrane region" description="Helical" evidence="1">
    <location>
        <begin position="53"/>
        <end position="69"/>
    </location>
</feature>
<dbReference type="EMBL" id="MNCJ02000329">
    <property type="protein sequence ID" value="KAF5768688.1"/>
    <property type="molecule type" value="Genomic_DNA"/>
</dbReference>
<evidence type="ECO:0000313" key="2">
    <source>
        <dbReference type="EMBL" id="KAF5768688.1"/>
    </source>
</evidence>
<keyword evidence="1" id="KW-0472">Membrane</keyword>
<evidence type="ECO:0000313" key="3">
    <source>
        <dbReference type="Proteomes" id="UP000215914"/>
    </source>
</evidence>
<keyword evidence="1" id="KW-0812">Transmembrane</keyword>
<gene>
    <name evidence="2" type="ORF">HanXRQr2_Chr14g0639411</name>
</gene>
<dbReference type="AlphaFoldDB" id="A0A9K3H7B3"/>
<comment type="caution">
    <text evidence="2">The sequence shown here is derived from an EMBL/GenBank/DDBJ whole genome shotgun (WGS) entry which is preliminary data.</text>
</comment>
<evidence type="ECO:0000256" key="1">
    <source>
        <dbReference type="SAM" id="Phobius"/>
    </source>
</evidence>
<feature type="transmembrane region" description="Helical" evidence="1">
    <location>
        <begin position="135"/>
        <end position="156"/>
    </location>
</feature>